<feature type="transmembrane region" description="Helical" evidence="7">
    <location>
        <begin position="231"/>
        <end position="253"/>
    </location>
</feature>
<evidence type="ECO:0000256" key="3">
    <source>
        <dbReference type="ARBA" id="ARBA00022679"/>
    </source>
</evidence>
<dbReference type="InterPro" id="IPR001173">
    <property type="entry name" value="Glyco_trans_2-like"/>
</dbReference>
<comment type="subcellular location">
    <subcellularLocation>
        <location evidence="1">Membrane</location>
        <topology evidence="1">Multi-pass membrane protein</topology>
    </subcellularLocation>
</comment>
<dbReference type="KEGG" id="fku:FGKAn22_23380"/>
<reference evidence="9 10" key="1">
    <citation type="submission" date="2019-03" db="EMBL/GenBank/DDBJ databases">
        <title>Complete genome sequence of Ferrigenium kumadai strain An22, a microaerophilic iron-oxidizing bacterium isolated from a paddy field soil.</title>
        <authorList>
            <person name="Watanabe T."/>
            <person name="Asakawa S."/>
        </authorList>
    </citation>
    <scope>NUCLEOTIDE SEQUENCE [LARGE SCALE GENOMIC DNA]</scope>
    <source>
        <strain evidence="9 10">An22</strain>
    </source>
</reference>
<evidence type="ECO:0000256" key="2">
    <source>
        <dbReference type="ARBA" id="ARBA00022676"/>
    </source>
</evidence>
<dbReference type="CDD" id="cd04187">
    <property type="entry name" value="DPM1_like_bac"/>
    <property type="match status" value="1"/>
</dbReference>
<keyword evidence="6 7" id="KW-0472">Membrane</keyword>
<keyword evidence="3 9" id="KW-0808">Transferase</keyword>
<organism evidence="9 10">
    <name type="scientific">Ferrigenium kumadai</name>
    <dbReference type="NCBI Taxonomy" id="1682490"/>
    <lineage>
        <taxon>Bacteria</taxon>
        <taxon>Pseudomonadati</taxon>
        <taxon>Pseudomonadota</taxon>
        <taxon>Betaproteobacteria</taxon>
        <taxon>Nitrosomonadales</taxon>
        <taxon>Gallionellaceae</taxon>
        <taxon>Ferrigenium</taxon>
    </lineage>
</organism>
<name>A0AAN1T0T7_9PROT</name>
<dbReference type="SUPFAM" id="SSF53448">
    <property type="entry name" value="Nucleotide-diphospho-sugar transferases"/>
    <property type="match status" value="1"/>
</dbReference>
<dbReference type="InterPro" id="IPR029044">
    <property type="entry name" value="Nucleotide-diphossugar_trans"/>
</dbReference>
<keyword evidence="10" id="KW-1185">Reference proteome</keyword>
<gene>
    <name evidence="9" type="ORF">FGKAn22_23380</name>
</gene>
<evidence type="ECO:0000313" key="10">
    <source>
        <dbReference type="Proteomes" id="UP001319121"/>
    </source>
</evidence>
<evidence type="ECO:0000256" key="1">
    <source>
        <dbReference type="ARBA" id="ARBA00004141"/>
    </source>
</evidence>
<protein>
    <submittedName>
        <fullName evidence="9">Glycosyl transferase</fullName>
    </submittedName>
</protein>
<dbReference type="EMBL" id="AP019536">
    <property type="protein sequence ID" value="BBJ00646.1"/>
    <property type="molecule type" value="Genomic_DNA"/>
</dbReference>
<evidence type="ECO:0000256" key="5">
    <source>
        <dbReference type="ARBA" id="ARBA00022989"/>
    </source>
</evidence>
<evidence type="ECO:0000259" key="8">
    <source>
        <dbReference type="Pfam" id="PF00535"/>
    </source>
</evidence>
<dbReference type="AlphaFoldDB" id="A0AAN1T0T7"/>
<keyword evidence="4 7" id="KW-0812">Transmembrane</keyword>
<keyword evidence="5 7" id="KW-1133">Transmembrane helix</keyword>
<proteinExistence type="predicted"/>
<accession>A0AAN1T0T7</accession>
<dbReference type="InterPro" id="IPR050256">
    <property type="entry name" value="Glycosyltransferase_2"/>
</dbReference>
<evidence type="ECO:0000313" key="9">
    <source>
        <dbReference type="EMBL" id="BBJ00646.1"/>
    </source>
</evidence>
<keyword evidence="2" id="KW-0328">Glycosyltransferase</keyword>
<evidence type="ECO:0000256" key="6">
    <source>
        <dbReference type="ARBA" id="ARBA00023136"/>
    </source>
</evidence>
<dbReference type="GO" id="GO:0016757">
    <property type="term" value="F:glycosyltransferase activity"/>
    <property type="evidence" value="ECO:0007669"/>
    <property type="project" value="UniProtKB-KW"/>
</dbReference>
<evidence type="ECO:0000256" key="4">
    <source>
        <dbReference type="ARBA" id="ARBA00022692"/>
    </source>
</evidence>
<dbReference type="GO" id="GO:0005886">
    <property type="term" value="C:plasma membrane"/>
    <property type="evidence" value="ECO:0007669"/>
    <property type="project" value="TreeGrafter"/>
</dbReference>
<dbReference type="Pfam" id="PF00535">
    <property type="entry name" value="Glycos_transf_2"/>
    <property type="match status" value="1"/>
</dbReference>
<dbReference type="PANTHER" id="PTHR48090">
    <property type="entry name" value="UNDECAPRENYL-PHOSPHATE 4-DEOXY-4-FORMAMIDO-L-ARABINOSE TRANSFERASE-RELATED"/>
    <property type="match status" value="1"/>
</dbReference>
<feature type="domain" description="Glycosyltransferase 2-like" evidence="8">
    <location>
        <begin position="7"/>
        <end position="170"/>
    </location>
</feature>
<sequence length="322" mass="36345">MRKTLISVVIPVYNEEDNIEASYEAVLREFNAYDDIDVEIIFTDNHSVDKSFSILSDIAKRDRRVKVLRFTRNFGFNKSILAGYRHASGDAAIQIDCDLEDPPSLFHEFIRLWRDGHDVVVGIRAQRKESRAKALVRRSFYALLNNLSDVKHEVNSGDFRLIDRTVLDQLKIIQDPHPFVRGLVSELSINPASVSFSRNSRQFGESKFPLRQLIRLALEGVYAHSTAPLKLATYAGLIIALLMALLTGCYIIARLLAPGEWPAGFATTTILILFGISLNALFLGIIGEYIARIYQQVRMRPYVVIEKALNIEASGGVYNEKI</sequence>
<feature type="transmembrane region" description="Helical" evidence="7">
    <location>
        <begin position="265"/>
        <end position="291"/>
    </location>
</feature>
<dbReference type="PANTHER" id="PTHR48090:SF1">
    <property type="entry name" value="PROPHAGE BACTOPRENOL GLUCOSYL TRANSFERASE HOMOLOG"/>
    <property type="match status" value="1"/>
</dbReference>
<dbReference type="Proteomes" id="UP001319121">
    <property type="component" value="Chromosome"/>
</dbReference>
<dbReference type="Gene3D" id="3.90.550.10">
    <property type="entry name" value="Spore Coat Polysaccharide Biosynthesis Protein SpsA, Chain A"/>
    <property type="match status" value="1"/>
</dbReference>
<evidence type="ECO:0000256" key="7">
    <source>
        <dbReference type="SAM" id="Phobius"/>
    </source>
</evidence>